<dbReference type="Gene3D" id="1.20.1430.10">
    <property type="entry name" value="Families 57/38 glycoside transferase, middle domain"/>
    <property type="match status" value="1"/>
</dbReference>
<dbReference type="Gene3D" id="3.20.110.10">
    <property type="entry name" value="Glycoside hydrolase 38, N terminal domain"/>
    <property type="match status" value="1"/>
</dbReference>
<dbReference type="InterPro" id="IPR015293">
    <property type="entry name" value="BE_C"/>
</dbReference>
<dbReference type="InterPro" id="IPR028995">
    <property type="entry name" value="Glyco_hydro_57/38_cen_sf"/>
</dbReference>
<reference evidence="2" key="1">
    <citation type="journal article" date="2015" name="Nature">
        <title>Complex archaea that bridge the gap between prokaryotes and eukaryotes.</title>
        <authorList>
            <person name="Spang A."/>
            <person name="Saw J.H."/>
            <person name="Jorgensen S.L."/>
            <person name="Zaremba-Niedzwiedzka K."/>
            <person name="Martijn J."/>
            <person name="Lind A.E."/>
            <person name="van Eijk R."/>
            <person name="Schleper C."/>
            <person name="Guy L."/>
            <person name="Ettema T.J."/>
        </authorList>
    </citation>
    <scope>NUCLEOTIDE SEQUENCE</scope>
</reference>
<dbReference type="PANTHER" id="PTHR41695:SF1">
    <property type="entry name" value="1,4-ALPHA-GLUCAN BRANCHING ENZYME TK1436"/>
    <property type="match status" value="1"/>
</dbReference>
<dbReference type="GO" id="GO:0003844">
    <property type="term" value="F:1,4-alpha-glucan branching enzyme activity"/>
    <property type="evidence" value="ECO:0007669"/>
    <property type="project" value="InterPro"/>
</dbReference>
<dbReference type="GO" id="GO:0030979">
    <property type="term" value="P:alpha-glucan biosynthetic process"/>
    <property type="evidence" value="ECO:0007669"/>
    <property type="project" value="InterPro"/>
</dbReference>
<dbReference type="InterPro" id="IPR037090">
    <property type="entry name" value="57_glycoside_trans_central"/>
</dbReference>
<feature type="domain" description="1,4-alpha-glucan branching enzyme C-terminal" evidence="1">
    <location>
        <begin position="65"/>
        <end position="161"/>
    </location>
</feature>
<dbReference type="Pfam" id="PF09210">
    <property type="entry name" value="BE_C"/>
    <property type="match status" value="1"/>
</dbReference>
<evidence type="ECO:0000313" key="2">
    <source>
        <dbReference type="EMBL" id="KKM14334.1"/>
    </source>
</evidence>
<evidence type="ECO:0000259" key="1">
    <source>
        <dbReference type="Pfam" id="PF09210"/>
    </source>
</evidence>
<dbReference type="InterPro" id="IPR027291">
    <property type="entry name" value="Glyco_hydro_38_N_sf"/>
</dbReference>
<sequence>VIELINQQENIKMITISDYVSQYNTQFSIIRMGESSWGEGGDFRVWKNPEHGWIWPYINASIIEFENILETNPNPSEWESRILKQTARELLLLEGSDWPFLLYTKQAKEYANQRFHHHHQRFLKLLWAAKNFNDRNRISLRELEEIESIDSCFQDVNIDYFKKRNV</sequence>
<proteinExistence type="predicted"/>
<feature type="non-terminal residue" evidence="2">
    <location>
        <position position="1"/>
    </location>
</feature>
<dbReference type="SUPFAM" id="SSF88688">
    <property type="entry name" value="Families 57/38 glycoside transferase middle domain"/>
    <property type="match status" value="1"/>
</dbReference>
<dbReference type="GO" id="GO:0005576">
    <property type="term" value="C:extracellular region"/>
    <property type="evidence" value="ECO:0007669"/>
    <property type="project" value="TreeGrafter"/>
</dbReference>
<protein>
    <recommendedName>
        <fullName evidence="1">1,4-alpha-glucan branching enzyme C-terminal domain-containing protein</fullName>
    </recommendedName>
</protein>
<dbReference type="EMBL" id="LAZR01015168">
    <property type="protein sequence ID" value="KKM14334.1"/>
    <property type="molecule type" value="Genomic_DNA"/>
</dbReference>
<name>A0A0F9I3W1_9ZZZZ</name>
<dbReference type="AlphaFoldDB" id="A0A0F9I3W1"/>
<accession>A0A0F9I3W1</accession>
<dbReference type="PANTHER" id="PTHR41695">
    <property type="entry name" value="1,4-ALPHA-GLUCAN BRANCHING ENZYME RV3031-RELATED"/>
    <property type="match status" value="1"/>
</dbReference>
<organism evidence="2">
    <name type="scientific">marine sediment metagenome</name>
    <dbReference type="NCBI Taxonomy" id="412755"/>
    <lineage>
        <taxon>unclassified sequences</taxon>
        <taxon>metagenomes</taxon>
        <taxon>ecological metagenomes</taxon>
    </lineage>
</organism>
<gene>
    <name evidence="2" type="ORF">LCGC14_1707130</name>
</gene>
<comment type="caution">
    <text evidence="2">The sequence shown here is derived from an EMBL/GenBank/DDBJ whole genome shotgun (WGS) entry which is preliminary data.</text>
</comment>
<dbReference type="InterPro" id="IPR040042">
    <property type="entry name" value="Branching_enz_MT3115-like"/>
</dbReference>